<organism evidence="2">
    <name type="scientific">uncultured Caudovirales phage</name>
    <dbReference type="NCBI Taxonomy" id="2100421"/>
    <lineage>
        <taxon>Viruses</taxon>
        <taxon>Duplodnaviria</taxon>
        <taxon>Heunggongvirae</taxon>
        <taxon>Uroviricota</taxon>
        <taxon>Caudoviricetes</taxon>
        <taxon>Peduoviridae</taxon>
        <taxon>Maltschvirus</taxon>
        <taxon>Maltschvirus maltsch</taxon>
    </lineage>
</organism>
<protein>
    <submittedName>
        <fullName evidence="2">Uncharacterized protein</fullName>
    </submittedName>
</protein>
<evidence type="ECO:0000256" key="1">
    <source>
        <dbReference type="SAM" id="MobiDB-lite"/>
    </source>
</evidence>
<dbReference type="EMBL" id="LR797044">
    <property type="protein sequence ID" value="CAB4183418.1"/>
    <property type="molecule type" value="Genomic_DNA"/>
</dbReference>
<reference evidence="2" key="1">
    <citation type="submission" date="2020-05" db="EMBL/GenBank/DDBJ databases">
        <authorList>
            <person name="Chiriac C."/>
            <person name="Salcher M."/>
            <person name="Ghai R."/>
            <person name="Kavagutti S V."/>
        </authorList>
    </citation>
    <scope>NUCLEOTIDE SEQUENCE</scope>
</reference>
<gene>
    <name evidence="2" type="ORF">UFOVP1078_64</name>
</gene>
<feature type="compositionally biased region" description="Polar residues" evidence="1">
    <location>
        <begin position="1"/>
        <end position="11"/>
    </location>
</feature>
<feature type="region of interest" description="Disordered" evidence="1">
    <location>
        <begin position="1"/>
        <end position="21"/>
    </location>
</feature>
<evidence type="ECO:0000313" key="2">
    <source>
        <dbReference type="EMBL" id="CAB4183418.1"/>
    </source>
</evidence>
<proteinExistence type="predicted"/>
<feature type="non-terminal residue" evidence="2">
    <location>
        <position position="85"/>
    </location>
</feature>
<accession>A0A6J5QR23</accession>
<name>A0A6J5QR23_9CAUD</name>
<sequence>MAENEASTQEASEAEGSEVDASVIQEAVSQGWVSKDKYRGDEKDWVDAETFVKRGREILPILRKNNENLLKELNQTKENLKEFKQ</sequence>